<accession>A0A9X3MNG4</accession>
<feature type="transmembrane region" description="Helical" evidence="6">
    <location>
        <begin position="192"/>
        <end position="216"/>
    </location>
</feature>
<dbReference type="CDD" id="cd17321">
    <property type="entry name" value="MFS_MMR_MDR_like"/>
    <property type="match status" value="1"/>
</dbReference>
<feature type="transmembrane region" description="Helical" evidence="6">
    <location>
        <begin position="39"/>
        <end position="61"/>
    </location>
</feature>
<dbReference type="Proteomes" id="UP001149140">
    <property type="component" value="Unassembled WGS sequence"/>
</dbReference>
<dbReference type="AlphaFoldDB" id="A0A9X3MNG4"/>
<protein>
    <submittedName>
        <fullName evidence="8">MFS transporter</fullName>
    </submittedName>
</protein>
<evidence type="ECO:0000256" key="6">
    <source>
        <dbReference type="SAM" id="Phobius"/>
    </source>
</evidence>
<keyword evidence="2" id="KW-0813">Transport</keyword>
<dbReference type="PANTHER" id="PTHR42718:SF9">
    <property type="entry name" value="MAJOR FACILITATOR SUPERFAMILY MULTIDRUG TRANSPORTER MFSC"/>
    <property type="match status" value="1"/>
</dbReference>
<dbReference type="PANTHER" id="PTHR42718">
    <property type="entry name" value="MAJOR FACILITATOR SUPERFAMILY MULTIDRUG TRANSPORTER MFSC"/>
    <property type="match status" value="1"/>
</dbReference>
<dbReference type="PROSITE" id="PS50850">
    <property type="entry name" value="MFS"/>
    <property type="match status" value="1"/>
</dbReference>
<feature type="transmembrane region" description="Helical" evidence="6">
    <location>
        <begin position="73"/>
        <end position="100"/>
    </location>
</feature>
<evidence type="ECO:0000313" key="8">
    <source>
        <dbReference type="EMBL" id="MDA0158962.1"/>
    </source>
</evidence>
<evidence type="ECO:0000256" key="4">
    <source>
        <dbReference type="ARBA" id="ARBA00022989"/>
    </source>
</evidence>
<dbReference type="Gene3D" id="1.20.1250.20">
    <property type="entry name" value="MFS general substrate transporter like domains"/>
    <property type="match status" value="1"/>
</dbReference>
<proteinExistence type="predicted"/>
<feature type="transmembrane region" description="Helical" evidence="6">
    <location>
        <begin position="236"/>
        <end position="257"/>
    </location>
</feature>
<reference evidence="8" key="1">
    <citation type="submission" date="2022-10" db="EMBL/GenBank/DDBJ databases">
        <title>The WGS of Solirubrobacter ginsenosidimutans DSM 21036.</title>
        <authorList>
            <person name="Jiang Z."/>
        </authorList>
    </citation>
    <scope>NUCLEOTIDE SEQUENCE</scope>
    <source>
        <strain evidence="8">DSM 21036</strain>
    </source>
</reference>
<comment type="subcellular location">
    <subcellularLocation>
        <location evidence="1">Cell membrane</location>
        <topology evidence="1">Multi-pass membrane protein</topology>
    </subcellularLocation>
</comment>
<feature type="transmembrane region" description="Helical" evidence="6">
    <location>
        <begin position="321"/>
        <end position="340"/>
    </location>
</feature>
<name>A0A9X3MNG4_9ACTN</name>
<evidence type="ECO:0000259" key="7">
    <source>
        <dbReference type="PROSITE" id="PS50850"/>
    </source>
</evidence>
<sequence>MRKWIPMFMLSAAQFVMVLDSSVMNVAISQIVEDLDTSIQGVQTAITLYTLVMAAFMLLGAKLGDIMGRNKAFAIGLAIYGVGSLTTALSPNLAVLLVGWSGVEGFGAVLVVPAIASLTAATYEGKDRALAYALLGGIAAIAVAAGPLIGGWVTTTFTWRYVFAAETVVVIVILLLRGQIARAPAAEHRPRLDIVGVVLSSCGLGIVVLAILRSSVWGFVQSRTPLTIGGTEITPLGFSVVPFMVLGGLGLLWGFSAWEARRARRGQDVLLDTALLGIATLRAGLGTLVGQQLVLMGTFFVIPVYLQVVLGLDAFETGKRLLPLSVAMLIFALLGPRIAARRSPRAVARAGLVAVSIGAVVMLATLEVTLNETGFKLALALTGAGAGLLASQLGNVIMSAVAPTQTSEAGGLQGTAQNLGSSLGTAIIGAVLLGALATGFTQRISQNDAIPESARTQLVASVQGGIDIVPVSAVEDAVLKAGLTPAQASAVADDYGDAQLEALRLALGAVALAAVLSLWFTRKLPSASLAEAANEDSPTATVALV</sequence>
<dbReference type="GO" id="GO:0022857">
    <property type="term" value="F:transmembrane transporter activity"/>
    <property type="evidence" value="ECO:0007669"/>
    <property type="project" value="InterPro"/>
</dbReference>
<keyword evidence="5 6" id="KW-0472">Membrane</keyword>
<evidence type="ECO:0000256" key="2">
    <source>
        <dbReference type="ARBA" id="ARBA00022448"/>
    </source>
</evidence>
<feature type="transmembrane region" description="Helical" evidence="6">
    <location>
        <begin position="130"/>
        <end position="153"/>
    </location>
</feature>
<feature type="transmembrane region" description="Helical" evidence="6">
    <location>
        <begin position="378"/>
        <end position="402"/>
    </location>
</feature>
<feature type="transmembrane region" description="Helical" evidence="6">
    <location>
        <begin position="106"/>
        <end position="123"/>
    </location>
</feature>
<dbReference type="EMBL" id="JAPDOD010000001">
    <property type="protein sequence ID" value="MDA0158962.1"/>
    <property type="molecule type" value="Genomic_DNA"/>
</dbReference>
<dbReference type="RefSeq" id="WP_270037607.1">
    <property type="nucleotide sequence ID" value="NZ_JAPDOD010000001.1"/>
</dbReference>
<organism evidence="8 9">
    <name type="scientific">Solirubrobacter ginsenosidimutans</name>
    <dbReference type="NCBI Taxonomy" id="490573"/>
    <lineage>
        <taxon>Bacteria</taxon>
        <taxon>Bacillati</taxon>
        <taxon>Actinomycetota</taxon>
        <taxon>Thermoleophilia</taxon>
        <taxon>Solirubrobacterales</taxon>
        <taxon>Solirubrobacteraceae</taxon>
        <taxon>Solirubrobacter</taxon>
    </lineage>
</organism>
<evidence type="ECO:0000256" key="5">
    <source>
        <dbReference type="ARBA" id="ARBA00023136"/>
    </source>
</evidence>
<feature type="transmembrane region" description="Helical" evidence="6">
    <location>
        <begin position="159"/>
        <end position="180"/>
    </location>
</feature>
<keyword evidence="4 6" id="KW-1133">Transmembrane helix</keyword>
<gene>
    <name evidence="8" type="ORF">OM076_01695</name>
</gene>
<feature type="domain" description="Major facilitator superfamily (MFS) profile" evidence="7">
    <location>
        <begin position="6"/>
        <end position="526"/>
    </location>
</feature>
<evidence type="ECO:0000256" key="3">
    <source>
        <dbReference type="ARBA" id="ARBA00022692"/>
    </source>
</evidence>
<dbReference type="PRINTS" id="PR01036">
    <property type="entry name" value="TCRTETB"/>
</dbReference>
<dbReference type="Pfam" id="PF07690">
    <property type="entry name" value="MFS_1"/>
    <property type="match status" value="1"/>
</dbReference>
<keyword evidence="9" id="KW-1185">Reference proteome</keyword>
<comment type="caution">
    <text evidence="8">The sequence shown here is derived from an EMBL/GenBank/DDBJ whole genome shotgun (WGS) entry which is preliminary data.</text>
</comment>
<keyword evidence="3 6" id="KW-0812">Transmembrane</keyword>
<dbReference type="GO" id="GO:0005886">
    <property type="term" value="C:plasma membrane"/>
    <property type="evidence" value="ECO:0007669"/>
    <property type="project" value="UniProtKB-SubCell"/>
</dbReference>
<feature type="transmembrane region" description="Helical" evidence="6">
    <location>
        <begin position="502"/>
        <end position="520"/>
    </location>
</feature>
<dbReference type="InterPro" id="IPR011701">
    <property type="entry name" value="MFS"/>
</dbReference>
<dbReference type="InterPro" id="IPR036259">
    <property type="entry name" value="MFS_trans_sf"/>
</dbReference>
<dbReference type="Gene3D" id="1.20.1720.10">
    <property type="entry name" value="Multidrug resistance protein D"/>
    <property type="match status" value="1"/>
</dbReference>
<dbReference type="SUPFAM" id="SSF103473">
    <property type="entry name" value="MFS general substrate transporter"/>
    <property type="match status" value="1"/>
</dbReference>
<feature type="transmembrane region" description="Helical" evidence="6">
    <location>
        <begin position="346"/>
        <end position="366"/>
    </location>
</feature>
<feature type="transmembrane region" description="Helical" evidence="6">
    <location>
        <begin position="422"/>
        <end position="440"/>
    </location>
</feature>
<feature type="transmembrane region" description="Helical" evidence="6">
    <location>
        <begin position="294"/>
        <end position="314"/>
    </location>
</feature>
<dbReference type="InterPro" id="IPR020846">
    <property type="entry name" value="MFS_dom"/>
</dbReference>
<evidence type="ECO:0000256" key="1">
    <source>
        <dbReference type="ARBA" id="ARBA00004651"/>
    </source>
</evidence>
<evidence type="ECO:0000313" key="9">
    <source>
        <dbReference type="Proteomes" id="UP001149140"/>
    </source>
</evidence>